<comment type="caution">
    <text evidence="1">The sequence shown here is derived from an EMBL/GenBank/DDBJ whole genome shotgun (WGS) entry which is preliminary data.</text>
</comment>
<name>A0ABR2BVN5_9ROSI</name>
<proteinExistence type="predicted"/>
<evidence type="ECO:0000313" key="1">
    <source>
        <dbReference type="EMBL" id="KAK8510715.1"/>
    </source>
</evidence>
<accession>A0ABR2BVN5</accession>
<keyword evidence="2" id="KW-1185">Reference proteome</keyword>
<sequence length="289" mass="32782">MKLFEDDEAKARYQTLKGKQTLPEKGFVFKGTGQEAFPENVMATIAMHKWEKFAAHPSPADPKKKPINVSIVQEFYAHLTSPIQSAVFVRGEQIQFTAAKVNKFYGLQNTADSHSKFVSVLKGKNNDFLLEDLCFPGVEWDSANTTVERDRLKPEVDEAYACLSRKSSPLLFPHPITTLCQKKGVLESLKDLQRKGRLGISPENIQNLMGYDEAATAKQPTRGPKTIVAARLAALTTMAETMRAQLEEVRTDLRIYFQYVQERDQVIREDFMEMMPQSPLEFPLSLKLY</sequence>
<evidence type="ECO:0000313" key="2">
    <source>
        <dbReference type="Proteomes" id="UP001472677"/>
    </source>
</evidence>
<organism evidence="1 2">
    <name type="scientific">Hibiscus sabdariffa</name>
    <name type="common">roselle</name>
    <dbReference type="NCBI Taxonomy" id="183260"/>
    <lineage>
        <taxon>Eukaryota</taxon>
        <taxon>Viridiplantae</taxon>
        <taxon>Streptophyta</taxon>
        <taxon>Embryophyta</taxon>
        <taxon>Tracheophyta</taxon>
        <taxon>Spermatophyta</taxon>
        <taxon>Magnoliopsida</taxon>
        <taxon>eudicotyledons</taxon>
        <taxon>Gunneridae</taxon>
        <taxon>Pentapetalae</taxon>
        <taxon>rosids</taxon>
        <taxon>malvids</taxon>
        <taxon>Malvales</taxon>
        <taxon>Malvaceae</taxon>
        <taxon>Malvoideae</taxon>
        <taxon>Hibiscus</taxon>
    </lineage>
</organism>
<dbReference type="EMBL" id="JBBPBM010000083">
    <property type="protein sequence ID" value="KAK8510715.1"/>
    <property type="molecule type" value="Genomic_DNA"/>
</dbReference>
<dbReference type="Proteomes" id="UP001472677">
    <property type="component" value="Unassembled WGS sequence"/>
</dbReference>
<gene>
    <name evidence="1" type="ORF">V6N12_067165</name>
</gene>
<reference evidence="1 2" key="1">
    <citation type="journal article" date="2024" name="G3 (Bethesda)">
        <title>Genome assembly of Hibiscus sabdariffa L. provides insights into metabolisms of medicinal natural products.</title>
        <authorList>
            <person name="Kim T."/>
        </authorList>
    </citation>
    <scope>NUCLEOTIDE SEQUENCE [LARGE SCALE GENOMIC DNA]</scope>
    <source>
        <strain evidence="1">TK-2024</strain>
        <tissue evidence="1">Old leaves</tissue>
    </source>
</reference>
<protein>
    <submittedName>
        <fullName evidence="1">Uncharacterized protein</fullName>
    </submittedName>
</protein>